<proteinExistence type="predicted"/>
<dbReference type="RefSeq" id="WP_145075796.1">
    <property type="nucleotide sequence ID" value="NZ_JACIIY010000040.1"/>
</dbReference>
<sequence length="416" mass="43932">MTRIVLQNANLVDGNSPPRRATIVLRGDCIEAVCAEPPMAAPDDQLIDLDGRTVMPGMVLGHYHASYKDIGAVPSPFGLEASPSLQAMRAAKNFRLALECGFTAVISAGAPHGIDAAMKAAIEEGTMVGPRIMACGRDVGTTGHGNDLSFPSYMQIGASGAVARCDGPEEFRKAVRQEIKDGAEIIKIFATGGHGTHPPAAQWQLSREELAAAIETANERGAKARAHIANVDAMLFAIDHGIHILDHGDGFDDACIEKCLEHGTFLAPSLHFPKVMMAIAAGSVYAEGMRPDFEWMAAILPKANAAGVKIILGDDYGAMGFPHGSYADELDLYVNDIGIPAVDVIRWATRYGAEAMGLGDRCGTIAPGRLADLLVVDGDPVADIRILRDRAKLLAIFKGGVGFKNELASLVVNGTA</sequence>
<evidence type="ECO:0000313" key="3">
    <source>
        <dbReference type="Proteomes" id="UP000316624"/>
    </source>
</evidence>
<name>A0A562K2B1_SPHWJ</name>
<evidence type="ECO:0000259" key="1">
    <source>
        <dbReference type="Pfam" id="PF01979"/>
    </source>
</evidence>
<dbReference type="SUPFAM" id="SSF51338">
    <property type="entry name" value="Composite domain of metallo-dependent hydrolases"/>
    <property type="match status" value="1"/>
</dbReference>
<gene>
    <name evidence="2" type="ORF">IQ35_03808</name>
</gene>
<dbReference type="Proteomes" id="UP000316624">
    <property type="component" value="Unassembled WGS sequence"/>
</dbReference>
<dbReference type="InterPro" id="IPR006680">
    <property type="entry name" value="Amidohydro-rel"/>
</dbReference>
<dbReference type="AlphaFoldDB" id="A0A562K2B1"/>
<keyword evidence="2" id="KW-0378">Hydrolase</keyword>
<dbReference type="InterPro" id="IPR011059">
    <property type="entry name" value="Metal-dep_hydrolase_composite"/>
</dbReference>
<keyword evidence="3" id="KW-1185">Reference proteome</keyword>
<dbReference type="InterPro" id="IPR057744">
    <property type="entry name" value="OTAase-like"/>
</dbReference>
<dbReference type="GO" id="GO:0016810">
    <property type="term" value="F:hydrolase activity, acting on carbon-nitrogen (but not peptide) bonds"/>
    <property type="evidence" value="ECO:0007669"/>
    <property type="project" value="InterPro"/>
</dbReference>
<protein>
    <submittedName>
        <fullName evidence="2">Imidazolonepropionase-like amidohydrolase</fullName>
    </submittedName>
</protein>
<dbReference type="InterPro" id="IPR032466">
    <property type="entry name" value="Metal_Hydrolase"/>
</dbReference>
<organism evidence="2 3">
    <name type="scientific">Sphingobium wenxiniae (strain DSM 21828 / CGMCC 1.7748 / JZ-1)</name>
    <dbReference type="NCBI Taxonomy" id="595605"/>
    <lineage>
        <taxon>Bacteria</taxon>
        <taxon>Pseudomonadati</taxon>
        <taxon>Pseudomonadota</taxon>
        <taxon>Alphaproteobacteria</taxon>
        <taxon>Sphingomonadales</taxon>
        <taxon>Sphingomonadaceae</taxon>
        <taxon>Sphingobium</taxon>
    </lineage>
</organism>
<dbReference type="CDD" id="cd01299">
    <property type="entry name" value="Met_dep_hydrolase_A"/>
    <property type="match status" value="1"/>
</dbReference>
<feature type="domain" description="Amidohydrolase-related" evidence="1">
    <location>
        <begin position="53"/>
        <end position="400"/>
    </location>
</feature>
<dbReference type="SUPFAM" id="SSF51556">
    <property type="entry name" value="Metallo-dependent hydrolases"/>
    <property type="match status" value="1"/>
</dbReference>
<dbReference type="PANTHER" id="PTHR43135:SF3">
    <property type="entry name" value="ALPHA-D-RIBOSE 1-METHYLPHOSPHONATE 5-TRIPHOSPHATE DIPHOSPHATASE"/>
    <property type="match status" value="1"/>
</dbReference>
<evidence type="ECO:0000313" key="2">
    <source>
        <dbReference type="EMBL" id="TWH89476.1"/>
    </source>
</evidence>
<dbReference type="Gene3D" id="2.30.40.10">
    <property type="entry name" value="Urease, subunit C, domain 1"/>
    <property type="match status" value="1"/>
</dbReference>
<dbReference type="Gene3D" id="3.20.20.140">
    <property type="entry name" value="Metal-dependent hydrolases"/>
    <property type="match status" value="1"/>
</dbReference>
<accession>A0A562K2B1</accession>
<dbReference type="PANTHER" id="PTHR43135">
    <property type="entry name" value="ALPHA-D-RIBOSE 1-METHYLPHOSPHONATE 5-TRIPHOSPHATE DIPHOSPHATASE"/>
    <property type="match status" value="1"/>
</dbReference>
<reference evidence="2 3" key="1">
    <citation type="journal article" date="2015" name="Stand. Genomic Sci.">
        <title>Genomic Encyclopedia of Bacterial and Archaeal Type Strains, Phase III: the genomes of soil and plant-associated and newly described type strains.</title>
        <authorList>
            <person name="Whitman W.B."/>
            <person name="Woyke T."/>
            <person name="Klenk H.P."/>
            <person name="Zhou Y."/>
            <person name="Lilburn T.G."/>
            <person name="Beck B.J."/>
            <person name="De Vos P."/>
            <person name="Vandamme P."/>
            <person name="Eisen J.A."/>
            <person name="Garrity G."/>
            <person name="Hugenholtz P."/>
            <person name="Kyrpides N.C."/>
        </authorList>
    </citation>
    <scope>NUCLEOTIDE SEQUENCE [LARGE SCALE GENOMIC DNA]</scope>
    <source>
        <strain evidence="2 3">CGMCC 1.7748</strain>
    </source>
</reference>
<dbReference type="Pfam" id="PF01979">
    <property type="entry name" value="Amidohydro_1"/>
    <property type="match status" value="1"/>
</dbReference>
<dbReference type="EMBL" id="VLKK01000030">
    <property type="protein sequence ID" value="TWH89476.1"/>
    <property type="molecule type" value="Genomic_DNA"/>
</dbReference>
<dbReference type="InterPro" id="IPR051781">
    <property type="entry name" value="Metallo-dep_Hydrolase"/>
</dbReference>
<comment type="caution">
    <text evidence="2">The sequence shown here is derived from an EMBL/GenBank/DDBJ whole genome shotgun (WGS) entry which is preliminary data.</text>
</comment>